<evidence type="ECO:0000313" key="2">
    <source>
        <dbReference type="EMBL" id="BBY78045.1"/>
    </source>
</evidence>
<feature type="compositionally biased region" description="Acidic residues" evidence="1">
    <location>
        <begin position="1"/>
        <end position="10"/>
    </location>
</feature>
<dbReference type="RefSeq" id="WP_104861287.1">
    <property type="nucleotide sequence ID" value="NZ_AP022598.1"/>
</dbReference>
<reference evidence="2 3" key="1">
    <citation type="journal article" date="2019" name="Emerg. Microbes Infect.">
        <title>Comprehensive subspecies identification of 175 nontuberculous mycobacteria species based on 7547 genomic profiles.</title>
        <authorList>
            <person name="Matsumoto Y."/>
            <person name="Kinjo T."/>
            <person name="Motooka D."/>
            <person name="Nabeya D."/>
            <person name="Jung N."/>
            <person name="Uechi K."/>
            <person name="Horii T."/>
            <person name="Iida T."/>
            <person name="Fujita J."/>
            <person name="Nakamura S."/>
        </authorList>
    </citation>
    <scope>NUCLEOTIDE SEQUENCE [LARGE SCALE GENOMIC DNA]</scope>
    <source>
        <strain evidence="2 3">JCM 6367</strain>
    </source>
</reference>
<gene>
    <name evidence="2" type="ORF">MPRF_49440</name>
</gene>
<name>A0A7I7UA68_MYCPF</name>
<organism evidence="2 3">
    <name type="scientific">Mycolicibacterium parafortuitum</name>
    <name type="common">Mycobacterium parafortuitum</name>
    <dbReference type="NCBI Taxonomy" id="39692"/>
    <lineage>
        <taxon>Bacteria</taxon>
        <taxon>Bacillati</taxon>
        <taxon>Actinomycetota</taxon>
        <taxon>Actinomycetes</taxon>
        <taxon>Mycobacteriales</taxon>
        <taxon>Mycobacteriaceae</taxon>
        <taxon>Mycolicibacterium</taxon>
    </lineage>
</organism>
<protein>
    <submittedName>
        <fullName evidence="2">Uncharacterized protein</fullName>
    </submittedName>
</protein>
<proteinExistence type="predicted"/>
<feature type="region of interest" description="Disordered" evidence="1">
    <location>
        <begin position="1"/>
        <end position="21"/>
    </location>
</feature>
<evidence type="ECO:0000256" key="1">
    <source>
        <dbReference type="SAM" id="MobiDB-lite"/>
    </source>
</evidence>
<dbReference type="EMBL" id="AP022598">
    <property type="protein sequence ID" value="BBY78045.1"/>
    <property type="molecule type" value="Genomic_DNA"/>
</dbReference>
<evidence type="ECO:0000313" key="3">
    <source>
        <dbReference type="Proteomes" id="UP000466554"/>
    </source>
</evidence>
<dbReference type="AlphaFoldDB" id="A0A7I7UA68"/>
<dbReference type="Proteomes" id="UP000466554">
    <property type="component" value="Chromosome"/>
</dbReference>
<sequence length="196" mass="20794">MTMFEVDDLGSSENKGSGVRPSGETLHAYDLTVVADDVGAVVAAAGGWLCDRVRAGWQVTVLVPAEADIRPLTILGVRSEAVAPSESAPDLVRRPCAAVAVDAQLVRRDAGIRRELHRLLEAGRTEITVWGDVSGVGADDRFERVWHRASAAARAFKVGALRAIGQTPPEATVETFVSAALWYPLDGADLLPVAGR</sequence>
<accession>A0A7I7UA68</accession>